<dbReference type="PIRSF" id="PIRSF000124">
    <property type="entry name" value="UDPglc_GDPman_dh"/>
    <property type="match status" value="1"/>
</dbReference>
<dbReference type="SUPFAM" id="SSF51735">
    <property type="entry name" value="NAD(P)-binding Rossmann-fold domains"/>
    <property type="match status" value="1"/>
</dbReference>
<reference evidence="6 7" key="1">
    <citation type="submission" date="2019-04" db="EMBL/GenBank/DDBJ databases">
        <title>Friends and foes A comparative genomics studyof 23 Aspergillus species from section Flavi.</title>
        <authorList>
            <consortium name="DOE Joint Genome Institute"/>
            <person name="Kjaerbolling I."/>
            <person name="Vesth T."/>
            <person name="Frisvad J.C."/>
            <person name="Nybo J.L."/>
            <person name="Theobald S."/>
            <person name="Kildgaard S."/>
            <person name="Isbrandt T."/>
            <person name="Kuo A."/>
            <person name="Sato A."/>
            <person name="Lyhne E.K."/>
            <person name="Kogle M.E."/>
            <person name="Wiebenga A."/>
            <person name="Kun R.S."/>
            <person name="Lubbers R.J."/>
            <person name="Makela M.R."/>
            <person name="Barry K."/>
            <person name="Chovatia M."/>
            <person name="Clum A."/>
            <person name="Daum C."/>
            <person name="Haridas S."/>
            <person name="He G."/>
            <person name="LaButti K."/>
            <person name="Lipzen A."/>
            <person name="Mondo S."/>
            <person name="Riley R."/>
            <person name="Salamov A."/>
            <person name="Simmons B.A."/>
            <person name="Magnuson J.K."/>
            <person name="Henrissat B."/>
            <person name="Mortensen U.H."/>
            <person name="Larsen T.O."/>
            <person name="Devries R.P."/>
            <person name="Grigoriev I.V."/>
            <person name="Machida M."/>
            <person name="Baker S.E."/>
            <person name="Andersen M.R."/>
        </authorList>
    </citation>
    <scope>NUCLEOTIDE SEQUENCE [LARGE SCALE GENOMIC DNA]</scope>
    <source>
        <strain evidence="6 7">CBS 763.97</strain>
    </source>
</reference>
<dbReference type="Pfam" id="PF03721">
    <property type="entry name" value="UDPG_MGDP_dh_N"/>
    <property type="match status" value="1"/>
</dbReference>
<feature type="domain" description="UDP-glucose/GDP-mannose dehydrogenase N-terminal" evidence="5">
    <location>
        <begin position="67"/>
        <end position="216"/>
    </location>
</feature>
<feature type="region of interest" description="Disordered" evidence="3">
    <location>
        <begin position="22"/>
        <end position="53"/>
    </location>
</feature>
<gene>
    <name evidence="6" type="ORF">BDV27DRAFT_160493</name>
</gene>
<dbReference type="InterPro" id="IPR017476">
    <property type="entry name" value="UDP-Glc/GDP-Man"/>
</dbReference>
<dbReference type="Proteomes" id="UP000326268">
    <property type="component" value="Unassembled WGS sequence"/>
</dbReference>
<evidence type="ECO:0000313" key="7">
    <source>
        <dbReference type="Proteomes" id="UP000326268"/>
    </source>
</evidence>
<dbReference type="InterPro" id="IPR008927">
    <property type="entry name" value="6-PGluconate_DH-like_C_sf"/>
</dbReference>
<keyword evidence="7" id="KW-1185">Reference proteome</keyword>
<protein>
    <recommendedName>
        <fullName evidence="8">Nucleotide sugar dehydrogenase</fullName>
    </recommendedName>
</protein>
<dbReference type="SUPFAM" id="SSF52413">
    <property type="entry name" value="UDP-glucose/GDP-mannose dehydrogenase C-terminal domain"/>
    <property type="match status" value="1"/>
</dbReference>
<dbReference type="InterPro" id="IPR036291">
    <property type="entry name" value="NAD(P)-bd_dom_sf"/>
</dbReference>
<evidence type="ECO:0000256" key="1">
    <source>
        <dbReference type="ARBA" id="ARBA00006601"/>
    </source>
</evidence>
<dbReference type="SUPFAM" id="SSF48179">
    <property type="entry name" value="6-phosphogluconate dehydrogenase C-terminal domain-like"/>
    <property type="match status" value="1"/>
</dbReference>
<dbReference type="GO" id="GO:0016616">
    <property type="term" value="F:oxidoreductase activity, acting on the CH-OH group of donors, NAD or NADP as acceptor"/>
    <property type="evidence" value="ECO:0007669"/>
    <property type="project" value="InterPro"/>
</dbReference>
<evidence type="ECO:0000256" key="2">
    <source>
        <dbReference type="PIRNR" id="PIRNR000124"/>
    </source>
</evidence>
<dbReference type="NCBIfam" id="TIGR03026">
    <property type="entry name" value="NDP-sugDHase"/>
    <property type="match status" value="1"/>
</dbReference>
<evidence type="ECO:0000256" key="3">
    <source>
        <dbReference type="SAM" id="MobiDB-lite"/>
    </source>
</evidence>
<dbReference type="RefSeq" id="XP_031924769.1">
    <property type="nucleotide sequence ID" value="XM_032073047.1"/>
</dbReference>
<dbReference type="Pfam" id="PF00984">
    <property type="entry name" value="UDPG_MGDP_dh"/>
    <property type="match status" value="1"/>
</dbReference>
<proteinExistence type="inferred from homology"/>
<dbReference type="InterPro" id="IPR028359">
    <property type="entry name" value="UDP_ManNAc/GlcNAc_DH"/>
</dbReference>
<dbReference type="InterPro" id="IPR001732">
    <property type="entry name" value="UDP-Glc/GDP-Man_DH_N"/>
</dbReference>
<dbReference type="InterPro" id="IPR036220">
    <property type="entry name" value="UDP-Glc/GDP-Man_DH_C_sf"/>
</dbReference>
<dbReference type="GO" id="GO:0016628">
    <property type="term" value="F:oxidoreductase activity, acting on the CH-CH group of donors, NAD or NADP as acceptor"/>
    <property type="evidence" value="ECO:0007669"/>
    <property type="project" value="InterPro"/>
</dbReference>
<sequence>MKATLPDVSCFKLHGNGCSQGGISEPASLESNGLSTPPPESSSEECRPEGDNVSKKSFHAHAYDPIIAVIGVGYIGLELVSAFARVYNNVIAFDINSQRIEEIRADLTNKNVKATSNPSDIAMATHFLICVPTTLHHGCIDTTPLQSAISILSEYARPGSTVVIESSVAVGMTRQLLKDVMRSCGLMAGMSPERVDPGRISPAFEDIPKVVSGLDDIAPGSLKSIENLYEKVFRDLVPVSCPEVAEMTKLYENCQRMVCIAYANEMADACQSIGISAMEVFTAAATKPFGYQSYFPGLGVGGNCIPVNPYYLLSTSKLPLLQAATEEMTKRPKKLGNRVMKKFYCNQASSTTPRVAQARVLVVGVGFKRGQSVLSNSPGLALIQHLRHEWEAYVEYADPLVSQEALPFIPKLDEVRRWNEKSLTEEFDIVLVAVDQPGLDLTVLRKLDGVLVENFTSSVAAGWSQ</sequence>
<dbReference type="AlphaFoldDB" id="A0A5N6ZWE5"/>
<evidence type="ECO:0008006" key="8">
    <source>
        <dbReference type="Google" id="ProtNLM"/>
    </source>
</evidence>
<dbReference type="OrthoDB" id="5059218at2759"/>
<dbReference type="InterPro" id="IPR014026">
    <property type="entry name" value="UDP-Glc/GDP-Man_DH_dimer"/>
</dbReference>
<evidence type="ECO:0000259" key="5">
    <source>
        <dbReference type="Pfam" id="PF03721"/>
    </source>
</evidence>
<dbReference type="PANTHER" id="PTHR43491">
    <property type="entry name" value="UDP-N-ACETYL-D-MANNOSAMINE DEHYDROGENASE"/>
    <property type="match status" value="1"/>
</dbReference>
<name>A0A5N6ZWE5_9EURO</name>
<comment type="similarity">
    <text evidence="1 2">Belongs to the UDP-glucose/GDP-mannose dehydrogenase family.</text>
</comment>
<dbReference type="Gene3D" id="3.40.50.720">
    <property type="entry name" value="NAD(P)-binding Rossmann-like Domain"/>
    <property type="match status" value="2"/>
</dbReference>
<organism evidence="6 7">
    <name type="scientific">Aspergillus caelatus</name>
    <dbReference type="NCBI Taxonomy" id="61420"/>
    <lineage>
        <taxon>Eukaryota</taxon>
        <taxon>Fungi</taxon>
        <taxon>Dikarya</taxon>
        <taxon>Ascomycota</taxon>
        <taxon>Pezizomycotina</taxon>
        <taxon>Eurotiomycetes</taxon>
        <taxon>Eurotiomycetidae</taxon>
        <taxon>Eurotiales</taxon>
        <taxon>Aspergillaceae</taxon>
        <taxon>Aspergillus</taxon>
        <taxon>Aspergillus subgen. Circumdati</taxon>
    </lineage>
</organism>
<dbReference type="GO" id="GO:0051287">
    <property type="term" value="F:NAD binding"/>
    <property type="evidence" value="ECO:0007669"/>
    <property type="project" value="InterPro"/>
</dbReference>
<evidence type="ECO:0000313" key="6">
    <source>
        <dbReference type="EMBL" id="KAE8361688.1"/>
    </source>
</evidence>
<feature type="compositionally biased region" description="Basic and acidic residues" evidence="3">
    <location>
        <begin position="44"/>
        <end position="53"/>
    </location>
</feature>
<accession>A0A5N6ZWE5</accession>
<dbReference type="PIRSF" id="PIRSF500136">
    <property type="entry name" value="UDP_ManNAc_DH"/>
    <property type="match status" value="1"/>
</dbReference>
<dbReference type="GeneID" id="43657493"/>
<dbReference type="PANTHER" id="PTHR43491:SF2">
    <property type="entry name" value="UDP-N-ACETYL-D-MANNOSAMINE DEHYDROGENASE"/>
    <property type="match status" value="1"/>
</dbReference>
<dbReference type="EMBL" id="ML737727">
    <property type="protein sequence ID" value="KAE8361688.1"/>
    <property type="molecule type" value="Genomic_DNA"/>
</dbReference>
<feature type="domain" description="UDP-glucose/GDP-mannose dehydrogenase dimerisation" evidence="4">
    <location>
        <begin position="244"/>
        <end position="317"/>
    </location>
</feature>
<dbReference type="GO" id="GO:0000271">
    <property type="term" value="P:polysaccharide biosynthetic process"/>
    <property type="evidence" value="ECO:0007669"/>
    <property type="project" value="InterPro"/>
</dbReference>
<evidence type="ECO:0000259" key="4">
    <source>
        <dbReference type="Pfam" id="PF00984"/>
    </source>
</evidence>